<reference evidence="3 4" key="1">
    <citation type="journal article" date="2024" name="Science">
        <title>Giant polyketide synthase enzymes in the biosynthesis of giant marine polyether toxins.</title>
        <authorList>
            <person name="Fallon T.R."/>
            <person name="Shende V.V."/>
            <person name="Wierzbicki I.H."/>
            <person name="Pendleton A.L."/>
            <person name="Watervoot N.F."/>
            <person name="Auber R.P."/>
            <person name="Gonzalez D.J."/>
            <person name="Wisecaver J.H."/>
            <person name="Moore B.S."/>
        </authorList>
    </citation>
    <scope>NUCLEOTIDE SEQUENCE [LARGE SCALE GENOMIC DNA]</scope>
    <source>
        <strain evidence="3 4">12B1</strain>
    </source>
</reference>
<proteinExistence type="predicted"/>
<dbReference type="InterPro" id="IPR050513">
    <property type="entry name" value="RavA_ATPases"/>
</dbReference>
<dbReference type="Proteomes" id="UP001515480">
    <property type="component" value="Unassembled WGS sequence"/>
</dbReference>
<dbReference type="Gene3D" id="3.40.50.410">
    <property type="entry name" value="von Willebrand factor, type A domain"/>
    <property type="match status" value="1"/>
</dbReference>
<dbReference type="InterPro" id="IPR003593">
    <property type="entry name" value="AAA+_ATPase"/>
</dbReference>
<accession>A0AB34JVD2</accession>
<dbReference type="InterPro" id="IPR041538">
    <property type="entry name" value="RavA-like_AAA_lid"/>
</dbReference>
<gene>
    <name evidence="3" type="ORF">AB1Y20_020488</name>
</gene>
<evidence type="ECO:0000259" key="2">
    <source>
        <dbReference type="SMART" id="SM00382"/>
    </source>
</evidence>
<dbReference type="Pfam" id="PF17868">
    <property type="entry name" value="AAA_lid_8"/>
    <property type="match status" value="1"/>
</dbReference>
<feature type="region of interest" description="Disordered" evidence="1">
    <location>
        <begin position="1111"/>
        <end position="1136"/>
    </location>
</feature>
<dbReference type="PANTHER" id="PTHR32204">
    <property type="entry name" value="ATPASE RAVA"/>
    <property type="match status" value="1"/>
</dbReference>
<sequence>MAVSRQFPVVIRTFDEIAANNRHYHVIPPDAFPAHVTLGEMLAVAALLAAGWQLATRLRVDPPSLHALGDDGIYRLLRSQPDDALRRLDVAAAANGLLVWRQALLKGRLPDYAGIDAGRRADWPPQPLRDAIADAVSAVGLPRTAAQHPSIIPSALAAILDLSLRWEARRGVEGGAQPNEASDTQPADEHVGGGERPAAAWGEFEGEEDGEAEEAAGEARRGEAREAAMAAELAAELVRVWSAPLDGLSALRQLYGGGDLAGCTAAGGGFAPSDGLWAHDGWRTLAAVQQKLRAMPELGALLRRLGERPAADAPLRRGASLSSRRGGSLSIERSRLAPLQLSGLHRTAELARLSPMDAALLAASRGADARLPALRRELLARLSEGRFLGYALDGWVDATTLPAARRLSRLPRRRGGPLVVCLDTSHSMVGGRERLAKAVVYEAVRAAHSQGRACLLFAFSGTHDLATLELVPARRARAGAARGARIERRALRRLLQFLSYAFGGGTDVAGPLRRALDLLEPRAAAAAAGGAYAGADVLLVSDGELPNPPVDEKTLARLHRLRTESSFRIHGLLIGEERSTPLDLLCDEVHTFLAKWDPLRVLSRQSEARAAAALPPSAAARRRLEAQRAARRGGRVAMALEEGVHGAAAAEVRVALARRRAARVAAAEEEEAAALRLASDALEAGLVERAAEARLLLLALVGGEHLLLLGPPGTAKSELCRRLSAAAGFSYFERTLTRFSMPEELFGPLSLAALERDEYRRATKGYAPAAEVLFLDEIFKANSAILNSLLTLLNERLFDEGAVRCAAPLRTAVAASNELPDTDELDALYDRFLIRRRVEPVSDDGVVELLLSRPDEKRAADEGAGRLPLAAALHRIGARAKAVVLPRWAALLLRDARAFCRDGRGASDRDDEADARGGGYISDRRLRRSAELLRASAAAHGASAVSVVDCLAVLPHVLWDDPADIEPMRVWIEENALPDGGTEQLAFLLSSLQRLAAAAADGSSEGSADGAVRAQSRISLLESESEALAEAALEAADEMWRNFDAMCAAKEHVFLTQEDAVRLQQTLVPAARTRAVELEAVAHDATALRLVLQSSTSMESLAAMMDELGCKPQSGEEEDEESRLGDGYEAATSDFTPEELAWGKKEAKARLSASDFKAWKQAKKR</sequence>
<dbReference type="InterPro" id="IPR027417">
    <property type="entry name" value="P-loop_NTPase"/>
</dbReference>
<feature type="compositionally biased region" description="Acidic residues" evidence="1">
    <location>
        <begin position="204"/>
        <end position="216"/>
    </location>
</feature>
<name>A0AB34JVD2_PRYPA</name>
<evidence type="ECO:0000313" key="3">
    <source>
        <dbReference type="EMBL" id="KAL1525635.1"/>
    </source>
</evidence>
<organism evidence="3 4">
    <name type="scientific">Prymnesium parvum</name>
    <name type="common">Toxic golden alga</name>
    <dbReference type="NCBI Taxonomy" id="97485"/>
    <lineage>
        <taxon>Eukaryota</taxon>
        <taxon>Haptista</taxon>
        <taxon>Haptophyta</taxon>
        <taxon>Prymnesiophyceae</taxon>
        <taxon>Prymnesiales</taxon>
        <taxon>Prymnesiaceae</taxon>
        <taxon>Prymnesium</taxon>
    </lineage>
</organism>
<evidence type="ECO:0000313" key="4">
    <source>
        <dbReference type="Proteomes" id="UP001515480"/>
    </source>
</evidence>
<dbReference type="AlphaFoldDB" id="A0AB34JVD2"/>
<dbReference type="Gene3D" id="3.40.50.300">
    <property type="entry name" value="P-loop containing nucleotide triphosphate hydrolases"/>
    <property type="match status" value="1"/>
</dbReference>
<dbReference type="SUPFAM" id="SSF52540">
    <property type="entry name" value="P-loop containing nucleoside triphosphate hydrolases"/>
    <property type="match status" value="1"/>
</dbReference>
<keyword evidence="4" id="KW-1185">Reference proteome</keyword>
<feature type="region of interest" description="Disordered" evidence="1">
    <location>
        <begin position="174"/>
        <end position="223"/>
    </location>
</feature>
<protein>
    <recommendedName>
        <fullName evidence="2">AAA+ ATPase domain-containing protein</fullName>
    </recommendedName>
</protein>
<dbReference type="EMBL" id="JBGBPQ010000004">
    <property type="protein sequence ID" value="KAL1525635.1"/>
    <property type="molecule type" value="Genomic_DNA"/>
</dbReference>
<dbReference type="InterPro" id="IPR045427">
    <property type="entry name" value="MoxR"/>
</dbReference>
<evidence type="ECO:0000256" key="1">
    <source>
        <dbReference type="SAM" id="MobiDB-lite"/>
    </source>
</evidence>
<dbReference type="PANTHER" id="PTHR32204:SF0">
    <property type="entry name" value="ATPASE RAVA"/>
    <property type="match status" value="1"/>
</dbReference>
<dbReference type="CDD" id="cd00009">
    <property type="entry name" value="AAA"/>
    <property type="match status" value="1"/>
</dbReference>
<dbReference type="SUPFAM" id="SSF53300">
    <property type="entry name" value="vWA-like"/>
    <property type="match status" value="1"/>
</dbReference>
<comment type="caution">
    <text evidence="3">The sequence shown here is derived from an EMBL/GenBank/DDBJ whole genome shotgun (WGS) entry which is preliminary data.</text>
</comment>
<dbReference type="SMART" id="SM00382">
    <property type="entry name" value="AAA"/>
    <property type="match status" value="1"/>
</dbReference>
<feature type="domain" description="AAA+ ATPase" evidence="2">
    <location>
        <begin position="702"/>
        <end position="842"/>
    </location>
</feature>
<dbReference type="Pfam" id="PF20030">
    <property type="entry name" value="bpMoxR"/>
    <property type="match status" value="1"/>
</dbReference>
<dbReference type="InterPro" id="IPR036465">
    <property type="entry name" value="vWFA_dom_sf"/>
</dbReference>